<evidence type="ECO:0000256" key="3">
    <source>
        <dbReference type="SAM" id="MobiDB-lite"/>
    </source>
</evidence>
<dbReference type="Pfam" id="PF05368">
    <property type="entry name" value="NmrA"/>
    <property type="match status" value="1"/>
</dbReference>
<dbReference type="SUPFAM" id="SSF51735">
    <property type="entry name" value="NAD(P)-binding Rossmann-fold domains"/>
    <property type="match status" value="2"/>
</dbReference>
<comment type="similarity">
    <text evidence="1">Belongs to the NmrA-type oxidoreductase family.</text>
</comment>
<evidence type="ECO:0000313" key="6">
    <source>
        <dbReference type="Proteomes" id="UP000661607"/>
    </source>
</evidence>
<accession>A0ABR9KKR8</accession>
<keyword evidence="2" id="KW-0521">NADP</keyword>
<name>A0ABR9KKR8_9ACTN</name>
<evidence type="ECO:0000256" key="2">
    <source>
        <dbReference type="ARBA" id="ARBA00022857"/>
    </source>
</evidence>
<dbReference type="PANTHER" id="PTHR42748:SF7">
    <property type="entry name" value="NMRA LIKE REDOX SENSOR 1-RELATED"/>
    <property type="match status" value="1"/>
</dbReference>
<evidence type="ECO:0000256" key="1">
    <source>
        <dbReference type="ARBA" id="ARBA00006328"/>
    </source>
</evidence>
<dbReference type="InterPro" id="IPR036291">
    <property type="entry name" value="NAD(P)-bd_dom_sf"/>
</dbReference>
<evidence type="ECO:0000259" key="4">
    <source>
        <dbReference type="Pfam" id="PF05368"/>
    </source>
</evidence>
<dbReference type="InterPro" id="IPR008030">
    <property type="entry name" value="NmrA-like"/>
</dbReference>
<evidence type="ECO:0000313" key="5">
    <source>
        <dbReference type="EMBL" id="MBE1562391.1"/>
    </source>
</evidence>
<keyword evidence="6" id="KW-1185">Reference proteome</keyword>
<proteinExistence type="inferred from homology"/>
<dbReference type="PANTHER" id="PTHR42748">
    <property type="entry name" value="NITROGEN METABOLITE REPRESSION PROTEIN NMRA FAMILY MEMBER"/>
    <property type="match status" value="1"/>
</dbReference>
<comment type="caution">
    <text evidence="5">The sequence shown here is derived from an EMBL/GenBank/DDBJ whole genome shotgun (WGS) entry which is preliminary data.</text>
</comment>
<feature type="compositionally biased region" description="Polar residues" evidence="3">
    <location>
        <begin position="198"/>
        <end position="214"/>
    </location>
</feature>
<feature type="region of interest" description="Disordered" evidence="3">
    <location>
        <begin position="188"/>
        <end position="261"/>
    </location>
</feature>
<organism evidence="5 6">
    <name type="scientific">Nonomuraea africana</name>
    <dbReference type="NCBI Taxonomy" id="46171"/>
    <lineage>
        <taxon>Bacteria</taxon>
        <taxon>Bacillati</taxon>
        <taxon>Actinomycetota</taxon>
        <taxon>Actinomycetes</taxon>
        <taxon>Streptosporangiales</taxon>
        <taxon>Streptosporangiaceae</taxon>
        <taxon>Nonomuraea</taxon>
    </lineage>
</organism>
<dbReference type="RefSeq" id="WP_225958790.1">
    <property type="nucleotide sequence ID" value="NZ_BAAASY010000002.1"/>
</dbReference>
<gene>
    <name evidence="5" type="ORF">H4W81_005170</name>
</gene>
<dbReference type="EMBL" id="JADBEF010000001">
    <property type="protein sequence ID" value="MBE1562391.1"/>
    <property type="molecule type" value="Genomic_DNA"/>
</dbReference>
<dbReference type="Proteomes" id="UP000661607">
    <property type="component" value="Unassembled WGS sequence"/>
</dbReference>
<feature type="domain" description="NmrA-like" evidence="4">
    <location>
        <begin position="3"/>
        <end position="185"/>
    </location>
</feature>
<sequence>MDILVIGASGAQGGAVARRLADSGHAVRGLTRSGAGLPPGVTPVAGDLADAAAVRAAFDGVTHASVVLPMVFEPSTVDAYVRNIAEAAVAAGVRRLVYNTANRIPPVPTSVAAFETRRAAASLLGASGVPTVVLRPPVYLDNLCARWVAGPLVHEGVLRYPLPADLPVSWLSHADLANATVAALTLPFPNGSPAGRTAASSGDSTAPTPTQDPQVSPALTPRAPSLSGPTITSRTDEGPTLGSNGSASPSHPGEGLTLDLGGADVVTGDELAAAFSVALGRPVRYVAQDLDEFEAGLTHALGAPTAAGVVSTYRWIAEHGHDLYDLDPAALEKTLEIRLTPLSTWIAAQPWTELAR</sequence>
<dbReference type="Gene3D" id="3.40.50.720">
    <property type="entry name" value="NAD(P)-binding Rossmann-like Domain"/>
    <property type="match status" value="1"/>
</dbReference>
<reference evidence="5 6" key="1">
    <citation type="submission" date="2020-10" db="EMBL/GenBank/DDBJ databases">
        <title>Sequencing the genomes of 1000 actinobacteria strains.</title>
        <authorList>
            <person name="Klenk H.-P."/>
        </authorList>
    </citation>
    <scope>NUCLEOTIDE SEQUENCE [LARGE SCALE GENOMIC DNA]</scope>
    <source>
        <strain evidence="5 6">DSM 43748</strain>
    </source>
</reference>
<dbReference type="InterPro" id="IPR051164">
    <property type="entry name" value="NmrA-like_oxidored"/>
</dbReference>
<protein>
    <submittedName>
        <fullName evidence="5">Uncharacterized protein YbjT (DUF2867 family)</fullName>
    </submittedName>
</protein>